<keyword evidence="11" id="KW-1185">Reference proteome</keyword>
<evidence type="ECO:0000256" key="3">
    <source>
        <dbReference type="ARBA" id="ARBA00019077"/>
    </source>
</evidence>
<evidence type="ECO:0000256" key="6">
    <source>
        <dbReference type="ARBA" id="ARBA00049183"/>
    </source>
</evidence>
<evidence type="ECO:0000259" key="9">
    <source>
        <dbReference type="Pfam" id="PF04413"/>
    </source>
</evidence>
<sequence>MVFLYNWGIKLLHGLARLSAFFGNGKTRKWLRGQASVFPALENMPSRPRKAIWFHFASLGEFEQGRPVLERIKENHPGQAVVVSFFSPSGYEIRKNYPLADLVTYLPLDTPGNARRFIELVQPSCAIFTKYEYWFHFYRELKRQEIPLFVISAIFRKEQVFFRWYGGFFRKILACVTRFFVQTDESRQLLASIGFSNSQVSGDTRYDRVYENSLMPQSFPEIARFAAGSHCLVAGSTWPQEEEMLARYLQRGQGWKYIIAPHEVTEEHLRAVLARFGKDAVRYSEWINNSSMPAPAVLVIDRIGMLSSIYRYGEIALVGGGFGKGIHNILEPAVFGMPVLFGPRYKKFSEAHQLIEAGCAFPVTNFEEFARKLQLLQSDEDLRRKAAEAAQNVITQNKGATSLILESIGFSSAAGKKS</sequence>
<comment type="similarity">
    <text evidence="8">Belongs to the glycosyltransferase group 1 family.</text>
</comment>
<dbReference type="GO" id="GO:0005886">
    <property type="term" value="C:plasma membrane"/>
    <property type="evidence" value="ECO:0007669"/>
    <property type="project" value="UniProtKB-SubCell"/>
</dbReference>
<evidence type="ECO:0000256" key="5">
    <source>
        <dbReference type="ARBA" id="ARBA00031445"/>
    </source>
</evidence>
<evidence type="ECO:0000256" key="8">
    <source>
        <dbReference type="RuleBase" id="RU365103"/>
    </source>
</evidence>
<protein>
    <recommendedName>
        <fullName evidence="3 8">3-deoxy-D-manno-octulosonic acid transferase</fullName>
        <shortName evidence="8">Kdo transferase</shortName>
        <ecNumber evidence="2 8">2.4.99.12</ecNumber>
    </recommendedName>
    <alternativeName>
        <fullName evidence="5 8">Lipid IV(A) 3-deoxy-D-manno-octulosonic acid transferase</fullName>
    </alternativeName>
</protein>
<dbReference type="InterPro" id="IPR007507">
    <property type="entry name" value="Glycos_transf_N"/>
</dbReference>
<keyword evidence="8" id="KW-0448">Lipopolysaccharide biosynthesis</keyword>
<reference evidence="10 11" key="1">
    <citation type="submission" date="2019-03" db="EMBL/GenBank/DDBJ databases">
        <title>Genomic Encyclopedia of Type Strains, Phase IV (KMG-IV): sequencing the most valuable type-strain genomes for metagenomic binning, comparative biology and taxonomic classification.</title>
        <authorList>
            <person name="Goeker M."/>
        </authorList>
    </citation>
    <scope>NUCLEOTIDE SEQUENCE [LARGE SCALE GENOMIC DNA]</scope>
    <source>
        <strain evidence="10 11">DSM 21100</strain>
    </source>
</reference>
<evidence type="ECO:0000313" key="11">
    <source>
        <dbReference type="Proteomes" id="UP000295807"/>
    </source>
</evidence>
<feature type="active site" description="Proton acceptor" evidence="7">
    <location>
        <position position="61"/>
    </location>
</feature>
<comment type="subcellular location">
    <subcellularLocation>
        <location evidence="8">Cell membrane</location>
    </subcellularLocation>
</comment>
<dbReference type="EC" id="2.4.99.12" evidence="2 8"/>
<keyword evidence="8" id="KW-1003">Cell membrane</keyword>
<dbReference type="AlphaFoldDB" id="A0A4R3KMD6"/>
<evidence type="ECO:0000256" key="4">
    <source>
        <dbReference type="ARBA" id="ARBA00022679"/>
    </source>
</evidence>
<evidence type="ECO:0000313" key="10">
    <source>
        <dbReference type="EMBL" id="TCS85156.1"/>
    </source>
</evidence>
<comment type="pathway">
    <text evidence="1 8">Bacterial outer membrane biogenesis; LPS core biosynthesis.</text>
</comment>
<dbReference type="PANTHER" id="PTHR42755">
    <property type="entry name" value="3-DEOXY-MANNO-OCTULOSONATE CYTIDYLYLTRANSFERASE"/>
    <property type="match status" value="1"/>
</dbReference>
<dbReference type="Gene3D" id="3.40.50.2000">
    <property type="entry name" value="Glycogen Phosphorylase B"/>
    <property type="match status" value="1"/>
</dbReference>
<dbReference type="GO" id="GO:0009245">
    <property type="term" value="P:lipid A biosynthetic process"/>
    <property type="evidence" value="ECO:0007669"/>
    <property type="project" value="TreeGrafter"/>
</dbReference>
<comment type="caution">
    <text evidence="10">The sequence shown here is derived from an EMBL/GenBank/DDBJ whole genome shotgun (WGS) entry which is preliminary data.</text>
</comment>
<dbReference type="Gene3D" id="3.40.50.11720">
    <property type="entry name" value="3-Deoxy-D-manno-octulosonic-acid transferase, N-terminal domain"/>
    <property type="match status" value="1"/>
</dbReference>
<dbReference type="SUPFAM" id="SSF53756">
    <property type="entry name" value="UDP-Glycosyltransferase/glycogen phosphorylase"/>
    <property type="match status" value="1"/>
</dbReference>
<comment type="catalytic activity">
    <reaction evidence="6 8">
        <text>lipid IVA (E. coli) + CMP-3-deoxy-beta-D-manno-octulosonate = alpha-Kdo-(2-&gt;6)-lipid IVA (E. coli) + CMP + H(+)</text>
        <dbReference type="Rhea" id="RHEA:28066"/>
        <dbReference type="ChEBI" id="CHEBI:15378"/>
        <dbReference type="ChEBI" id="CHEBI:58603"/>
        <dbReference type="ChEBI" id="CHEBI:60364"/>
        <dbReference type="ChEBI" id="CHEBI:60377"/>
        <dbReference type="ChEBI" id="CHEBI:85987"/>
        <dbReference type="EC" id="2.4.99.12"/>
    </reaction>
</comment>
<feature type="domain" description="3-deoxy-D-manno-octulosonic-acid transferase N-terminal" evidence="9">
    <location>
        <begin position="46"/>
        <end position="207"/>
    </location>
</feature>
<gene>
    <name evidence="10" type="ORF">EDD80_11426</name>
</gene>
<accession>A0A4R3KMD6</accession>
<proteinExistence type="inferred from homology"/>
<dbReference type="InterPro" id="IPR039901">
    <property type="entry name" value="Kdotransferase"/>
</dbReference>
<dbReference type="InterPro" id="IPR038107">
    <property type="entry name" value="Glycos_transf_N_sf"/>
</dbReference>
<dbReference type="PANTHER" id="PTHR42755:SF1">
    <property type="entry name" value="3-DEOXY-D-MANNO-OCTULOSONIC ACID TRANSFERASE, MITOCHONDRIAL-RELATED"/>
    <property type="match status" value="1"/>
</dbReference>
<evidence type="ECO:0000256" key="2">
    <source>
        <dbReference type="ARBA" id="ARBA00012621"/>
    </source>
</evidence>
<evidence type="ECO:0000256" key="1">
    <source>
        <dbReference type="ARBA" id="ARBA00004713"/>
    </source>
</evidence>
<comment type="function">
    <text evidence="8">Involved in lipopolysaccharide (LPS) biosynthesis. Catalyzes the transfer of 3-deoxy-D-manno-octulosonate (Kdo) residue(s) from CMP-Kdo to lipid IV(A), the tetraacyldisaccharide-1,4'-bisphosphate precursor of lipid A.</text>
</comment>
<dbReference type="UniPathway" id="UPA00958"/>
<keyword evidence="4 8" id="KW-0808">Transferase</keyword>
<keyword evidence="8" id="KW-0472">Membrane</keyword>
<dbReference type="Proteomes" id="UP000295807">
    <property type="component" value="Unassembled WGS sequence"/>
</dbReference>
<dbReference type="GO" id="GO:0043842">
    <property type="term" value="F:Kdo transferase activity"/>
    <property type="evidence" value="ECO:0007669"/>
    <property type="project" value="UniProtKB-EC"/>
</dbReference>
<dbReference type="GO" id="GO:0009244">
    <property type="term" value="P:lipopolysaccharide core region biosynthetic process"/>
    <property type="evidence" value="ECO:0007669"/>
    <property type="project" value="UniProtKB-UniRule"/>
</dbReference>
<organism evidence="10 11">
    <name type="scientific">Anseongella ginsenosidimutans</name>
    <dbReference type="NCBI Taxonomy" id="496056"/>
    <lineage>
        <taxon>Bacteria</taxon>
        <taxon>Pseudomonadati</taxon>
        <taxon>Bacteroidota</taxon>
        <taxon>Sphingobacteriia</taxon>
        <taxon>Sphingobacteriales</taxon>
        <taxon>Sphingobacteriaceae</taxon>
        <taxon>Anseongella</taxon>
    </lineage>
</organism>
<dbReference type="EMBL" id="SMAD01000014">
    <property type="protein sequence ID" value="TCS85156.1"/>
    <property type="molecule type" value="Genomic_DNA"/>
</dbReference>
<dbReference type="OrthoDB" id="9789797at2"/>
<evidence type="ECO:0000256" key="7">
    <source>
        <dbReference type="PIRSR" id="PIRSR639901-1"/>
    </source>
</evidence>
<dbReference type="Pfam" id="PF04413">
    <property type="entry name" value="Glycos_transf_N"/>
    <property type="match status" value="1"/>
</dbReference>
<name>A0A4R3KMD6_9SPHI</name>